<sequence length="89" mass="10032">MERYQFLPVIELLVVPPGDIGAVDESCYLLAGNMAMQIPNGALLNLQTLNSLTLTSCSMQTYQMLDQRIRPLIQDNYSQMVAFESIYLN</sequence>
<keyword evidence="2" id="KW-1185">Reference proteome</keyword>
<dbReference type="EMBL" id="JBHRSE010000094">
    <property type="protein sequence ID" value="MFC3024890.1"/>
    <property type="molecule type" value="Genomic_DNA"/>
</dbReference>
<proteinExistence type="predicted"/>
<comment type="caution">
    <text evidence="1">The sequence shown here is derived from an EMBL/GenBank/DDBJ whole genome shotgun (WGS) entry which is preliminary data.</text>
</comment>
<evidence type="ECO:0000313" key="1">
    <source>
        <dbReference type="EMBL" id="MFC3024890.1"/>
    </source>
</evidence>
<dbReference type="RefSeq" id="WP_123014324.1">
    <property type="nucleotide sequence ID" value="NZ_AP024912.1"/>
</dbReference>
<name>A0ABV7CDY9_9VIBR</name>
<reference evidence="2" key="1">
    <citation type="journal article" date="2019" name="Int. J. Syst. Evol. Microbiol.">
        <title>The Global Catalogue of Microorganisms (GCM) 10K type strain sequencing project: providing services to taxonomists for standard genome sequencing and annotation.</title>
        <authorList>
            <consortium name="The Broad Institute Genomics Platform"/>
            <consortium name="The Broad Institute Genome Sequencing Center for Infectious Disease"/>
            <person name="Wu L."/>
            <person name="Ma J."/>
        </authorList>
    </citation>
    <scope>NUCLEOTIDE SEQUENCE [LARGE SCALE GENOMIC DNA]</scope>
    <source>
        <strain evidence="2">KCTC 62784</strain>
    </source>
</reference>
<gene>
    <name evidence="1" type="ORF">ACFODT_13800</name>
</gene>
<evidence type="ECO:0000313" key="2">
    <source>
        <dbReference type="Proteomes" id="UP001595384"/>
    </source>
</evidence>
<protein>
    <submittedName>
        <fullName evidence="1">Uncharacterized protein</fullName>
    </submittedName>
</protein>
<organism evidence="1 2">
    <name type="scientific">Vibrio zhugei</name>
    <dbReference type="NCBI Taxonomy" id="2479546"/>
    <lineage>
        <taxon>Bacteria</taxon>
        <taxon>Pseudomonadati</taxon>
        <taxon>Pseudomonadota</taxon>
        <taxon>Gammaproteobacteria</taxon>
        <taxon>Vibrionales</taxon>
        <taxon>Vibrionaceae</taxon>
        <taxon>Vibrio</taxon>
    </lineage>
</organism>
<accession>A0ABV7CDY9</accession>
<dbReference type="Proteomes" id="UP001595384">
    <property type="component" value="Unassembled WGS sequence"/>
</dbReference>